<dbReference type="Pfam" id="PF07554">
    <property type="entry name" value="FIVAR"/>
    <property type="match status" value="3"/>
</dbReference>
<proteinExistence type="predicted"/>
<feature type="compositionally biased region" description="Polar residues" evidence="1">
    <location>
        <begin position="1202"/>
        <end position="1216"/>
    </location>
</feature>
<sequence length="1249" mass="134180">MKKKRVYKAAAGMLAAGMLLGEILSGTVLQTQIVSGAVPSSEGTETAGGEQVQSENKTVVTRIQAENDAYVTLNPGIGTDMGSSFVVENEAASDEGAHIKTSVIGASVTLRFNGTGVRFYTKKGNGAGNLSVSVDGNVYDDISEYVSGSAQFKTKVFEAENISGENEDHVLVLTTKTAENVGSNFNFDYFEIISEEEEAEYIQSPGDTTYYLDSSAEDGGDGKSEEEAFDSLDDINEYQFAAGDRILIKAGAEFQGQLYPKGSGTADAPVVIDMYGEGEKPLIDGNGRYSNAPSVSDDGPFGEAGAAVYLYNQQYWEINNLRVTNWSSDGVDRERSGIRVEASGGGTYRHIYIRNCEISDIRGYDGQDSIWDVVPENGGTTFYGARTTHRTGGINIVSYTKRDTSAGLGTAGEILDEEPTIFDDVLIEDNTIENCHANGITTTNVRGELDDKDYRHTNVVIRGNEIRNVQRAGIVPLYTSGVLVERNLVDTFQQTTKGYGCGIWCDRADNMLFQYNEVCNGQNTMDGMAFNLDDMTENGIIQYNYSHNNVGGGVMLHVRTNSYNRNNVVRYNLSVNDTRGYAAHQAIIVCVGEDSSTKIENAKIYNNTFVNTNTVHPVYQGNEILFANNIFYLPNQGMASKADAYTLGAKTTFINNVFAGAHSSSEPSGNGNVSVDDPLLAGRLDGTESLEEAMEKAMLSHESPALGIGDTTVLADAETDFYGNAAVIDGKCNAGIYNGESVDRLPDSGDPDPGTDPEFGEEPSEDEYDVEYIEAEDDAVIKSGAYTLASGSQSEGHANTHIYFADTGSYAEYTFTGKAISVYTKTGPGAGVATIYLDGEEAAADDQYTAVQEFNKRAYTVVFEEEGLHTIRVENSGNRNPSSSGNTVNIDCFKVFHEKDKDVDLTELENVITLADEYAAKIDSYTEDTAEAFWNAYNAAKTVLADTEAEQDEIDAAAAALKTAIDGLKLAEEISTAVLEYALELAENVDTEGVADSVVEIFNDRKAAAQDILERTKAGDPSVTQSMVDESWRGLIEIIQYMSFKPGDMTDLQKVVDLANTMDLTKYLEKGQQEFTDALAAAEAILEDEFTEQSEINEAWQNLLTAMSELRLKPSKGALEELIASAQSLSTWGVSEETAAVFRSALARAVSVYEDEQATKEEVVSAEEELQTAIDQMLASAGGSTGTTGSTSTGGGTDTDGAQNRGSKTSVSGSNAVKTGDAASAGVLLAIMAGSGVLAVCAGRKRKKS</sequence>
<name>A0A9D2NUE9_9FIRM</name>
<dbReference type="AlphaFoldDB" id="A0A9D2NUE9"/>
<evidence type="ECO:0000313" key="5">
    <source>
        <dbReference type="Proteomes" id="UP000823894"/>
    </source>
</evidence>
<dbReference type="SUPFAM" id="SSF51126">
    <property type="entry name" value="Pectin lyase-like"/>
    <property type="match status" value="1"/>
</dbReference>
<dbReference type="InterPro" id="IPR006626">
    <property type="entry name" value="PbH1"/>
</dbReference>
<reference evidence="4" key="1">
    <citation type="journal article" date="2021" name="PeerJ">
        <title>Extensive microbial diversity within the chicken gut microbiome revealed by metagenomics and culture.</title>
        <authorList>
            <person name="Gilroy R."/>
            <person name="Ravi A."/>
            <person name="Getino M."/>
            <person name="Pursley I."/>
            <person name="Horton D.L."/>
            <person name="Alikhan N.F."/>
            <person name="Baker D."/>
            <person name="Gharbi K."/>
            <person name="Hall N."/>
            <person name="Watson M."/>
            <person name="Adriaenssens E.M."/>
            <person name="Foster-Nyarko E."/>
            <person name="Jarju S."/>
            <person name="Secka A."/>
            <person name="Antonio M."/>
            <person name="Oren A."/>
            <person name="Chaudhuri R.R."/>
            <person name="La Ragione R."/>
            <person name="Hildebrand F."/>
            <person name="Pallen M.J."/>
        </authorList>
    </citation>
    <scope>NUCLEOTIDE SEQUENCE</scope>
    <source>
        <strain evidence="4">ChiGjej1B1-1692</strain>
    </source>
</reference>
<evidence type="ECO:0000256" key="2">
    <source>
        <dbReference type="SAM" id="Phobius"/>
    </source>
</evidence>
<dbReference type="SMART" id="SM00710">
    <property type="entry name" value="PbH1"/>
    <property type="match status" value="9"/>
</dbReference>
<feature type="region of interest" description="Disordered" evidence="1">
    <location>
        <begin position="1180"/>
        <end position="1216"/>
    </location>
</feature>
<dbReference type="Gene3D" id="2.60.120.260">
    <property type="entry name" value="Galactose-binding domain-like"/>
    <property type="match status" value="2"/>
</dbReference>
<evidence type="ECO:0000256" key="1">
    <source>
        <dbReference type="SAM" id="MobiDB-lite"/>
    </source>
</evidence>
<evidence type="ECO:0000256" key="3">
    <source>
        <dbReference type="SAM" id="SignalP"/>
    </source>
</evidence>
<feature type="transmembrane region" description="Helical" evidence="2">
    <location>
        <begin position="1222"/>
        <end position="1243"/>
    </location>
</feature>
<feature type="chain" id="PRO_5038559815" evidence="3">
    <location>
        <begin position="22"/>
        <end position="1249"/>
    </location>
</feature>
<feature type="compositionally biased region" description="Acidic residues" evidence="1">
    <location>
        <begin position="749"/>
        <end position="766"/>
    </location>
</feature>
<dbReference type="InterPro" id="IPR012334">
    <property type="entry name" value="Pectin_lyas_fold"/>
</dbReference>
<gene>
    <name evidence="4" type="ORF">H9757_03410</name>
</gene>
<dbReference type="Proteomes" id="UP000823894">
    <property type="component" value="Unassembled WGS sequence"/>
</dbReference>
<dbReference type="Gene3D" id="2.160.20.10">
    <property type="entry name" value="Single-stranded right-handed beta-helix, Pectin lyase-like"/>
    <property type="match status" value="1"/>
</dbReference>
<evidence type="ECO:0000313" key="4">
    <source>
        <dbReference type="EMBL" id="HJC38104.1"/>
    </source>
</evidence>
<dbReference type="EMBL" id="DWWK01000042">
    <property type="protein sequence ID" value="HJC38104.1"/>
    <property type="molecule type" value="Genomic_DNA"/>
</dbReference>
<comment type="caution">
    <text evidence="4">The sequence shown here is derived from an EMBL/GenBank/DDBJ whole genome shotgun (WGS) entry which is preliminary data.</text>
</comment>
<dbReference type="InterPro" id="IPR011050">
    <property type="entry name" value="Pectin_lyase_fold/virulence"/>
</dbReference>
<protein>
    <submittedName>
        <fullName evidence="4">Right-handed parallel beta-helix repeat-containing protein</fullName>
    </submittedName>
</protein>
<keyword evidence="2" id="KW-0472">Membrane</keyword>
<dbReference type="Gene3D" id="1.20.1270.90">
    <property type="entry name" value="AF1782-like"/>
    <property type="match status" value="3"/>
</dbReference>
<feature type="signal peptide" evidence="3">
    <location>
        <begin position="1"/>
        <end position="21"/>
    </location>
</feature>
<keyword evidence="2" id="KW-1133">Transmembrane helix</keyword>
<organism evidence="4 5">
    <name type="scientific">Candidatus Mediterraneibacter faecigallinarum</name>
    <dbReference type="NCBI Taxonomy" id="2838669"/>
    <lineage>
        <taxon>Bacteria</taxon>
        <taxon>Bacillati</taxon>
        <taxon>Bacillota</taxon>
        <taxon>Clostridia</taxon>
        <taxon>Lachnospirales</taxon>
        <taxon>Lachnospiraceae</taxon>
        <taxon>Mediterraneibacter</taxon>
    </lineage>
</organism>
<feature type="region of interest" description="Disordered" evidence="1">
    <location>
        <begin position="739"/>
        <end position="766"/>
    </location>
</feature>
<accession>A0A9D2NUE9</accession>
<keyword evidence="3" id="KW-0732">Signal</keyword>
<reference evidence="4" key="2">
    <citation type="submission" date="2021-04" db="EMBL/GenBank/DDBJ databases">
        <authorList>
            <person name="Gilroy R."/>
        </authorList>
    </citation>
    <scope>NUCLEOTIDE SEQUENCE</scope>
    <source>
        <strain evidence="4">ChiGjej1B1-1692</strain>
    </source>
</reference>
<keyword evidence="2" id="KW-0812">Transmembrane</keyword>